<keyword evidence="1" id="KW-1133">Transmembrane helix</keyword>
<reference evidence="3" key="1">
    <citation type="submission" date="2017-02" db="EMBL/GenBank/DDBJ databases">
        <authorList>
            <person name="Varghese N."/>
            <person name="Submissions S."/>
        </authorList>
    </citation>
    <scope>NUCLEOTIDE SEQUENCE [LARGE SCALE GENOMIC DNA]</scope>
    <source>
        <strain evidence="3">DSM 22385</strain>
    </source>
</reference>
<keyword evidence="1" id="KW-0812">Transmembrane</keyword>
<keyword evidence="3" id="KW-1185">Reference proteome</keyword>
<evidence type="ECO:0000256" key="1">
    <source>
        <dbReference type="SAM" id="Phobius"/>
    </source>
</evidence>
<proteinExistence type="predicted"/>
<evidence type="ECO:0000313" key="3">
    <source>
        <dbReference type="Proteomes" id="UP000189981"/>
    </source>
</evidence>
<organism evidence="2 3">
    <name type="scientific">Daejeonella lutea</name>
    <dbReference type="NCBI Taxonomy" id="572036"/>
    <lineage>
        <taxon>Bacteria</taxon>
        <taxon>Pseudomonadati</taxon>
        <taxon>Bacteroidota</taxon>
        <taxon>Sphingobacteriia</taxon>
        <taxon>Sphingobacteriales</taxon>
        <taxon>Sphingobacteriaceae</taxon>
        <taxon>Daejeonella</taxon>
    </lineage>
</organism>
<feature type="transmembrane region" description="Helical" evidence="1">
    <location>
        <begin position="153"/>
        <end position="173"/>
    </location>
</feature>
<keyword evidence="1" id="KW-0472">Membrane</keyword>
<dbReference type="Proteomes" id="UP000189981">
    <property type="component" value="Unassembled WGS sequence"/>
</dbReference>
<feature type="transmembrane region" description="Helical" evidence="1">
    <location>
        <begin position="72"/>
        <end position="94"/>
    </location>
</feature>
<protein>
    <submittedName>
        <fullName evidence="2">Uncharacterized protein</fullName>
    </submittedName>
</protein>
<name>A0A1T5B3W7_9SPHI</name>
<dbReference type="OrthoDB" id="5706484at2"/>
<accession>A0A1T5B3W7</accession>
<feature type="transmembrane region" description="Helical" evidence="1">
    <location>
        <begin position="48"/>
        <end position="66"/>
    </location>
</feature>
<dbReference type="EMBL" id="FUYR01000001">
    <property type="protein sequence ID" value="SKB41573.1"/>
    <property type="molecule type" value="Genomic_DNA"/>
</dbReference>
<dbReference type="AlphaFoldDB" id="A0A1T5B3W7"/>
<gene>
    <name evidence="2" type="ORF">SAMN05661099_1237</name>
</gene>
<dbReference type="STRING" id="572036.SAMN05661099_1237"/>
<dbReference type="RefSeq" id="WP_079701738.1">
    <property type="nucleotide sequence ID" value="NZ_FUYR01000001.1"/>
</dbReference>
<evidence type="ECO:0000313" key="2">
    <source>
        <dbReference type="EMBL" id="SKB41573.1"/>
    </source>
</evidence>
<sequence length="221" mass="25429">MEELAIKALWHEYDKKLEQSLQLNYRIIKEMQTQKYEDQIGSFKRNQVAAVVAGVIWIMILVFLVVNTLHNLYFVASVGMIALFNVFAVAAYIRHLVLLDQVDISDSITDSQQKLAVIQVSLNNVGRILVLQAPFYCTFWYNQELVDHAGFTFWAINLSIVTVFVAGSIYLFNTLTHENIHRKWVRGFIEGYGGKKLIKAMEFLKQIEEYKSEVGGRKSEV</sequence>